<evidence type="ECO:0000259" key="3">
    <source>
        <dbReference type="PROSITE" id="PS50106"/>
    </source>
</evidence>
<evidence type="ECO:0000313" key="5">
    <source>
        <dbReference type="Proteomes" id="UP000594260"/>
    </source>
</evidence>
<dbReference type="PANTHER" id="PTHR47644:SF1">
    <property type="entry name" value="PDZ DOMAIN-CONTAINING PROTEIN"/>
    <property type="match status" value="1"/>
</dbReference>
<feature type="compositionally biased region" description="Polar residues" evidence="1">
    <location>
        <begin position="452"/>
        <end position="471"/>
    </location>
</feature>
<dbReference type="Pfam" id="PF00595">
    <property type="entry name" value="PDZ"/>
    <property type="match status" value="1"/>
</dbReference>
<reference evidence="4" key="1">
    <citation type="submission" date="2021-01" db="UniProtKB">
        <authorList>
            <consortium name="EnsemblMetazoa"/>
        </authorList>
    </citation>
    <scope>IDENTIFICATION</scope>
</reference>
<dbReference type="InParanoid" id="A0A7M7MC49"/>
<dbReference type="InterPro" id="IPR036034">
    <property type="entry name" value="PDZ_sf"/>
</dbReference>
<dbReference type="PROSITE" id="PS50003">
    <property type="entry name" value="PH_DOMAIN"/>
    <property type="match status" value="2"/>
</dbReference>
<feature type="compositionally biased region" description="Low complexity" evidence="1">
    <location>
        <begin position="394"/>
        <end position="406"/>
    </location>
</feature>
<feature type="compositionally biased region" description="Polar residues" evidence="1">
    <location>
        <begin position="670"/>
        <end position="690"/>
    </location>
</feature>
<evidence type="ECO:0000256" key="1">
    <source>
        <dbReference type="SAM" id="MobiDB-lite"/>
    </source>
</evidence>
<dbReference type="RefSeq" id="XP_022651273.1">
    <property type="nucleotide sequence ID" value="XM_022795538.1"/>
</dbReference>
<dbReference type="Proteomes" id="UP000594260">
    <property type="component" value="Unplaced"/>
</dbReference>
<feature type="compositionally biased region" description="Basic and acidic residues" evidence="1">
    <location>
        <begin position="1103"/>
        <end position="1114"/>
    </location>
</feature>
<dbReference type="FunCoup" id="A0A7M7MC49">
    <property type="interactions" value="10"/>
</dbReference>
<dbReference type="InterPro" id="IPR001849">
    <property type="entry name" value="PH_domain"/>
</dbReference>
<dbReference type="SUPFAM" id="SSF50729">
    <property type="entry name" value="PH domain-like"/>
    <property type="match status" value="2"/>
</dbReference>
<feature type="region of interest" description="Disordered" evidence="1">
    <location>
        <begin position="627"/>
        <end position="904"/>
    </location>
</feature>
<protein>
    <submittedName>
        <fullName evidence="4">Uncharacterized protein</fullName>
    </submittedName>
</protein>
<dbReference type="OrthoDB" id="6510318at2759"/>
<feature type="compositionally biased region" description="Low complexity" evidence="1">
    <location>
        <begin position="351"/>
        <end position="374"/>
    </location>
</feature>
<dbReference type="InterPro" id="IPR011993">
    <property type="entry name" value="PH-like_dom_sf"/>
</dbReference>
<dbReference type="SMART" id="SM00228">
    <property type="entry name" value="PDZ"/>
    <property type="match status" value="1"/>
</dbReference>
<dbReference type="SMART" id="SM00233">
    <property type="entry name" value="PH"/>
    <property type="match status" value="2"/>
</dbReference>
<dbReference type="KEGG" id="vde:111246250"/>
<feature type="compositionally biased region" description="Polar residues" evidence="1">
    <location>
        <begin position="966"/>
        <end position="976"/>
    </location>
</feature>
<dbReference type="Gene3D" id="2.30.29.30">
    <property type="entry name" value="Pleckstrin-homology domain (PH domain)/Phosphotyrosine-binding domain (PTB)"/>
    <property type="match status" value="2"/>
</dbReference>
<dbReference type="SUPFAM" id="SSF50156">
    <property type="entry name" value="PDZ domain-like"/>
    <property type="match status" value="1"/>
</dbReference>
<feature type="region of interest" description="Disordered" evidence="1">
    <location>
        <begin position="452"/>
        <end position="491"/>
    </location>
</feature>
<feature type="region of interest" description="Disordered" evidence="1">
    <location>
        <begin position="1147"/>
        <end position="1181"/>
    </location>
</feature>
<feature type="compositionally biased region" description="Basic and acidic residues" evidence="1">
    <location>
        <begin position="80"/>
        <end position="99"/>
    </location>
</feature>
<feature type="region of interest" description="Disordered" evidence="1">
    <location>
        <begin position="552"/>
        <end position="592"/>
    </location>
</feature>
<feature type="compositionally biased region" description="Low complexity" evidence="1">
    <location>
        <begin position="1085"/>
        <end position="1099"/>
    </location>
</feature>
<evidence type="ECO:0000313" key="4">
    <source>
        <dbReference type="EnsemblMetazoa" id="XP_022651273"/>
    </source>
</evidence>
<name>A0A7M7MC49_VARDE</name>
<feature type="region of interest" description="Disordered" evidence="1">
    <location>
        <begin position="342"/>
        <end position="435"/>
    </location>
</feature>
<feature type="compositionally biased region" description="Basic and acidic residues" evidence="1">
    <location>
        <begin position="1147"/>
        <end position="1156"/>
    </location>
</feature>
<feature type="domain" description="PH" evidence="2">
    <location>
        <begin position="1469"/>
        <end position="1583"/>
    </location>
</feature>
<dbReference type="Gene3D" id="2.30.42.10">
    <property type="match status" value="1"/>
</dbReference>
<feature type="region of interest" description="Disordered" evidence="1">
    <location>
        <begin position="949"/>
        <end position="976"/>
    </location>
</feature>
<feature type="compositionally biased region" description="Polar residues" evidence="1">
    <location>
        <begin position="1006"/>
        <end position="1025"/>
    </location>
</feature>
<dbReference type="Pfam" id="PF00169">
    <property type="entry name" value="PH"/>
    <property type="match status" value="2"/>
</dbReference>
<feature type="compositionally biased region" description="Low complexity" evidence="1">
    <location>
        <begin position="949"/>
        <end position="961"/>
    </location>
</feature>
<feature type="compositionally biased region" description="Low complexity" evidence="1">
    <location>
        <begin position="1214"/>
        <end position="1233"/>
    </location>
</feature>
<sequence>MASKENQARTNGATGKLFSKEDIREQYCITRKEIKTFEDKRSKKLFGCLVKGSCAGSSKDKKSKRSSIQSDEPSVAYGDDNNRQSEPKPHESLSKKESSEYEDAGFRYRPKPFCLQNPNRFQYKSEAASQADTNSIRVVPCRSASAKPRLQSQHSSQGSITSSRAYLPNRSYEISYAISLQQHDDRDKQVSGCRSVDALNDVWRGSGYYDQATGHLPEYSMTLDNRHSAHNHHYRGTTSAHIGHVIAHGGVSTTPRPKSVATDVMTHQEPTDGSASMVRSNTVGGGLEDVDAMLVGPMATSTPLNVSRNRCNCHCSSSSVDNQENLADVTQYFMQRSFEESLSHSGRMSAARRALQKTAATQTATATADNTTCTSVTPTSSRTPEVPPDYLTLSPRTAQASASSSRKSSRRRNASRDSSSRKAYTSIDSDTDESIDDELMEVDLHSTQQRLMASNSRHSLSSCHPSEQLETSSSPEHKSQSSQKQLAAWTHRRSISKEQVAASSFDASSTTLTTVDALLNVSYELNEDSYQGAAASPHNSVATEICSLDSRHAVQAHSGKSAAQQPTAVASPAHEKRARKGQGARRSPCIDSNNPQVMSYAQYLLQPACDFPEEITGSFSAEVLNATGAEDLNSPDSESSSSRFTERESSCKSSTSSSAGVHREMARGSHSLQGSAGAGQASTQESNTREASLGLPLEEVKSDSTSADYITATEGKNSKTITKGLSSHEGSTSLESAPEISLCPGTTPGEIATSVAPAGSGRERGLEALDLPSPSVELPQPGERHRGVELPLSSESEDDSTKKDDEREQETGDREDDEPEAKAIDNDDQSSEGEYSLGTAENIEGETDKSDDDAEEDETLGRRDEEPMECMVPTSLTMLPSPIETSSPKTSHKGFSNNETQQQQQPTHICEVFEDEIHGKALILPLMTFRDVQNALGRAELRQYDELSTVSEVSEENSTSEHQVTERYTPTSSCGSTGTIKRIYRRADSPQRKYFQEVHNEASVLDQDSTNLKDTSSELNASNDSGGACIEVTPNDSADSLSMTFRPEEIPAIMYGPVGGKTATVGPQTTAAPTTERPQPKKEASSATTATSQGGSAAGCEAKTSDETVERPTKVDQPAIPLTSNETRMPAPPCASARVTTVSAEIHQRGSAHDINSKASPAGSSCRNGGSPRSDGVVMSTNKDHQYPTVAVSAAVVPTNRSAPGRPTESGPKEGSSTESGTPSSTPTSNSSSSDRKERQNANGDPPPNTKRNRTHSRGSITESSVTTLNQCIVTSSQRREDNEDCGIHSDSFISSRWIYISKEDEMLAWKSNNNNAKNNNTEEKDESLIIKTSVSRCDSTESERAFQKQYTTITHRMIHRKASLEMYKRVTQRSLEPTKTVKIERQNGEFGFRIHGSRPVVVSAIEKGTPAESCGLEVGDIVVSINGVKVMDASHTEVVRVAHACAETLKLELARTCHILAPKVDVPEPEMQGFLQRLSSTSSSRRWCRRWFVLKKSGQLCWFMAHGESDPLGALMTDNLRVERVIEPGAEHAFKVTFTCSASGGNNSKKNGAASVGGGTYFAADDEDSATKWIMAFKKMASPSLTHQERYLEEVRENLQRPVNTMTQIDCQGFLCKYSDRAGAWRSYYLVLKDASLYIYEDRNDLRALGVYLLHGYRVQSSSAMGKRNVFEAIAPGSALTKNLLFLAETEQEKKRWLASLEYSIDRWLRL</sequence>
<feature type="compositionally biased region" description="Polar residues" evidence="1">
    <location>
        <begin position="874"/>
        <end position="904"/>
    </location>
</feature>
<feature type="region of interest" description="Disordered" evidence="1">
    <location>
        <begin position="1005"/>
        <end position="1042"/>
    </location>
</feature>
<feature type="compositionally biased region" description="Polar residues" evidence="1">
    <location>
        <begin position="1065"/>
        <end position="1077"/>
    </location>
</feature>
<organism evidence="4 5">
    <name type="scientific">Varroa destructor</name>
    <name type="common">Honeybee mite</name>
    <dbReference type="NCBI Taxonomy" id="109461"/>
    <lineage>
        <taxon>Eukaryota</taxon>
        <taxon>Metazoa</taxon>
        <taxon>Ecdysozoa</taxon>
        <taxon>Arthropoda</taxon>
        <taxon>Chelicerata</taxon>
        <taxon>Arachnida</taxon>
        <taxon>Acari</taxon>
        <taxon>Parasitiformes</taxon>
        <taxon>Mesostigmata</taxon>
        <taxon>Gamasina</taxon>
        <taxon>Dermanyssoidea</taxon>
        <taxon>Varroidae</taxon>
        <taxon>Varroa</taxon>
    </lineage>
</organism>
<proteinExistence type="predicted"/>
<feature type="region of interest" description="Disordered" evidence="1">
    <location>
        <begin position="1054"/>
        <end position="1133"/>
    </location>
</feature>
<dbReference type="InterPro" id="IPR001478">
    <property type="entry name" value="PDZ"/>
</dbReference>
<feature type="compositionally biased region" description="Basic and acidic residues" evidence="1">
    <location>
        <begin position="799"/>
        <end position="812"/>
    </location>
</feature>
<accession>A0A7M7MC49</accession>
<keyword evidence="5" id="KW-1185">Reference proteome</keyword>
<feature type="compositionally biased region" description="Polar residues" evidence="1">
    <location>
        <begin position="1157"/>
        <end position="1168"/>
    </location>
</feature>
<feature type="compositionally biased region" description="Acidic residues" evidence="1">
    <location>
        <begin position="843"/>
        <end position="858"/>
    </location>
</feature>
<dbReference type="PROSITE" id="PS50106">
    <property type="entry name" value="PDZ"/>
    <property type="match status" value="1"/>
</dbReference>
<dbReference type="GeneID" id="111246250"/>
<dbReference type="PANTHER" id="PTHR47644">
    <property type="entry name" value="AGAP008221-PA"/>
    <property type="match status" value="1"/>
</dbReference>
<feature type="compositionally biased region" description="Polar residues" evidence="1">
    <location>
        <begin position="703"/>
        <end position="735"/>
    </location>
</feature>
<feature type="compositionally biased region" description="Low complexity" evidence="1">
    <location>
        <begin position="151"/>
        <end position="163"/>
    </location>
</feature>
<feature type="region of interest" description="Disordered" evidence="1">
    <location>
        <begin position="142"/>
        <end position="164"/>
    </location>
</feature>
<dbReference type="EnsemblMetazoa" id="XM_022795538">
    <property type="protein sequence ID" value="XP_022651273"/>
    <property type="gene ID" value="LOC111246250"/>
</dbReference>
<feature type="domain" description="PH" evidence="2">
    <location>
        <begin position="1609"/>
        <end position="1707"/>
    </location>
</feature>
<evidence type="ECO:0000259" key="2">
    <source>
        <dbReference type="PROSITE" id="PS50003"/>
    </source>
</evidence>
<feature type="region of interest" description="Disordered" evidence="1">
    <location>
        <begin position="1194"/>
        <end position="1266"/>
    </location>
</feature>
<feature type="region of interest" description="Disordered" evidence="1">
    <location>
        <begin position="52"/>
        <end position="101"/>
    </location>
</feature>
<feature type="domain" description="PDZ" evidence="3">
    <location>
        <begin position="1381"/>
        <end position="1458"/>
    </location>
</feature>